<feature type="transmembrane region" description="Helical" evidence="2">
    <location>
        <begin position="6"/>
        <end position="30"/>
    </location>
</feature>
<dbReference type="OrthoDB" id="97518at2759"/>
<dbReference type="InterPro" id="IPR038595">
    <property type="entry name" value="LOR_sf"/>
</dbReference>
<protein>
    <submittedName>
        <fullName evidence="3">LURP1-related protein domain containing protein</fullName>
    </submittedName>
</protein>
<dbReference type="EMBL" id="JXTC01000052">
    <property type="protein sequence ID" value="PON94385.1"/>
    <property type="molecule type" value="Genomic_DNA"/>
</dbReference>
<keyword evidence="2" id="KW-0472">Membrane</keyword>
<gene>
    <name evidence="3" type="ORF">TorRG33x02_098590</name>
</gene>
<keyword evidence="2" id="KW-1133">Transmembrane helix</keyword>
<name>A0A2P5F9B4_TREOI</name>
<dbReference type="InterPro" id="IPR007612">
    <property type="entry name" value="LOR"/>
</dbReference>
<dbReference type="Gene3D" id="2.40.160.200">
    <property type="entry name" value="LURP1-related"/>
    <property type="match status" value="1"/>
</dbReference>
<proteinExistence type="inferred from homology"/>
<sequence length="98" mass="11401">MPIAQGSSFLISSTFLNLALYIKATFHFFFKRIEDGKYIEQIAQTPKRSMFSAKKSSLIQFRTELDVFLAANTKEEVPDFKVKGSWFEKSCTIYISWR</sequence>
<dbReference type="Pfam" id="PF04525">
    <property type="entry name" value="LOR"/>
    <property type="match status" value="1"/>
</dbReference>
<evidence type="ECO:0000256" key="1">
    <source>
        <dbReference type="ARBA" id="ARBA00005437"/>
    </source>
</evidence>
<dbReference type="AlphaFoldDB" id="A0A2P5F9B4"/>
<dbReference type="Proteomes" id="UP000237000">
    <property type="component" value="Unassembled WGS sequence"/>
</dbReference>
<accession>A0A2P5F9B4</accession>
<dbReference type="SUPFAM" id="SSF54518">
    <property type="entry name" value="Tubby C-terminal domain-like"/>
    <property type="match status" value="1"/>
</dbReference>
<organism evidence="3 4">
    <name type="scientific">Trema orientale</name>
    <name type="common">Charcoal tree</name>
    <name type="synonym">Celtis orientalis</name>
    <dbReference type="NCBI Taxonomy" id="63057"/>
    <lineage>
        <taxon>Eukaryota</taxon>
        <taxon>Viridiplantae</taxon>
        <taxon>Streptophyta</taxon>
        <taxon>Embryophyta</taxon>
        <taxon>Tracheophyta</taxon>
        <taxon>Spermatophyta</taxon>
        <taxon>Magnoliopsida</taxon>
        <taxon>eudicotyledons</taxon>
        <taxon>Gunneridae</taxon>
        <taxon>Pentapetalae</taxon>
        <taxon>rosids</taxon>
        <taxon>fabids</taxon>
        <taxon>Rosales</taxon>
        <taxon>Cannabaceae</taxon>
        <taxon>Trema</taxon>
    </lineage>
</organism>
<comment type="caution">
    <text evidence="3">The sequence shown here is derived from an EMBL/GenBank/DDBJ whole genome shotgun (WGS) entry which is preliminary data.</text>
</comment>
<dbReference type="InterPro" id="IPR025659">
    <property type="entry name" value="Tubby-like_C"/>
</dbReference>
<reference evidence="4" key="1">
    <citation type="submission" date="2016-06" db="EMBL/GenBank/DDBJ databases">
        <title>Parallel loss of symbiosis genes in relatives of nitrogen-fixing non-legume Parasponia.</title>
        <authorList>
            <person name="Van Velzen R."/>
            <person name="Holmer R."/>
            <person name="Bu F."/>
            <person name="Rutten L."/>
            <person name="Van Zeijl A."/>
            <person name="Liu W."/>
            <person name="Santuari L."/>
            <person name="Cao Q."/>
            <person name="Sharma T."/>
            <person name="Shen D."/>
            <person name="Roswanjaya Y."/>
            <person name="Wardhani T."/>
            <person name="Kalhor M.S."/>
            <person name="Jansen J."/>
            <person name="Van den Hoogen J."/>
            <person name="Gungor B."/>
            <person name="Hartog M."/>
            <person name="Hontelez J."/>
            <person name="Verver J."/>
            <person name="Yang W.-C."/>
            <person name="Schijlen E."/>
            <person name="Repin R."/>
            <person name="Schilthuizen M."/>
            <person name="Schranz E."/>
            <person name="Heidstra R."/>
            <person name="Miyata K."/>
            <person name="Fedorova E."/>
            <person name="Kohlen W."/>
            <person name="Bisseling T."/>
            <person name="Smit S."/>
            <person name="Geurts R."/>
        </authorList>
    </citation>
    <scope>NUCLEOTIDE SEQUENCE [LARGE SCALE GENOMIC DNA]</scope>
    <source>
        <strain evidence="4">cv. RG33-2</strain>
    </source>
</reference>
<dbReference type="PANTHER" id="PTHR31087">
    <property type="match status" value="1"/>
</dbReference>
<keyword evidence="4" id="KW-1185">Reference proteome</keyword>
<dbReference type="STRING" id="63057.A0A2P5F9B4"/>
<dbReference type="InParanoid" id="A0A2P5F9B4"/>
<comment type="similarity">
    <text evidence="1">Belongs to the LOR family.</text>
</comment>
<dbReference type="PANTHER" id="PTHR31087:SF58">
    <property type="entry name" value="OS07G0230700 PROTEIN"/>
    <property type="match status" value="1"/>
</dbReference>
<evidence type="ECO:0000256" key="2">
    <source>
        <dbReference type="SAM" id="Phobius"/>
    </source>
</evidence>
<evidence type="ECO:0000313" key="3">
    <source>
        <dbReference type="EMBL" id="PON94385.1"/>
    </source>
</evidence>
<keyword evidence="2" id="KW-0812">Transmembrane</keyword>
<evidence type="ECO:0000313" key="4">
    <source>
        <dbReference type="Proteomes" id="UP000237000"/>
    </source>
</evidence>